<accession>A0A1J9P652</accession>
<sequence>MTCAELRRRSVKRFLSELTGSTGSELKNLTVSETIVASAVQNTLRENLSIMLLHFLMHNTLVAEEIHKIIKNLVQIRIELS</sequence>
<dbReference type="Proteomes" id="UP000182235">
    <property type="component" value="Unassembled WGS sequence"/>
</dbReference>
<evidence type="ECO:0000313" key="1">
    <source>
        <dbReference type="EMBL" id="OJD12169.1"/>
    </source>
</evidence>
<proteinExistence type="predicted"/>
<evidence type="ECO:0000313" key="2">
    <source>
        <dbReference type="Proteomes" id="UP000182235"/>
    </source>
</evidence>
<dbReference type="VEuPathDB" id="FungiDB:AJ78_07192"/>
<name>A0A1J9P652_9EURO</name>
<comment type="caution">
    <text evidence="1">The sequence shown here is derived from an EMBL/GenBank/DDBJ whole genome shotgun (WGS) entry which is preliminary data.</text>
</comment>
<protein>
    <submittedName>
        <fullName evidence="1">Uncharacterized protein</fullName>
    </submittedName>
</protein>
<gene>
    <name evidence="1" type="ORF">AJ78_07192</name>
</gene>
<reference evidence="1 2" key="1">
    <citation type="submission" date="2015-07" db="EMBL/GenBank/DDBJ databases">
        <title>Emmonsia species relationships and genome sequence.</title>
        <authorList>
            <consortium name="The Broad Institute Genomics Platform"/>
            <person name="Cuomo C.A."/>
            <person name="Munoz J.F."/>
            <person name="Imamovic A."/>
            <person name="Priest M.E."/>
            <person name="Young S."/>
            <person name="Clay O.K."/>
            <person name="McEwen J.G."/>
        </authorList>
    </citation>
    <scope>NUCLEOTIDE SEQUENCE [LARGE SCALE GENOMIC DNA]</scope>
    <source>
        <strain evidence="1 2">UAMH 9510</strain>
    </source>
</reference>
<keyword evidence="2" id="KW-1185">Reference proteome</keyword>
<organism evidence="1 2">
    <name type="scientific">Emergomyces pasteurianus Ep9510</name>
    <dbReference type="NCBI Taxonomy" id="1447872"/>
    <lineage>
        <taxon>Eukaryota</taxon>
        <taxon>Fungi</taxon>
        <taxon>Dikarya</taxon>
        <taxon>Ascomycota</taxon>
        <taxon>Pezizomycotina</taxon>
        <taxon>Eurotiomycetes</taxon>
        <taxon>Eurotiomycetidae</taxon>
        <taxon>Onygenales</taxon>
        <taxon>Ajellomycetaceae</taxon>
        <taxon>Emergomyces</taxon>
    </lineage>
</organism>
<dbReference type="EMBL" id="LGRN01000438">
    <property type="protein sequence ID" value="OJD12169.1"/>
    <property type="molecule type" value="Genomic_DNA"/>
</dbReference>
<dbReference type="OrthoDB" id="4190998at2759"/>
<dbReference type="AlphaFoldDB" id="A0A1J9P652"/>